<evidence type="ECO:0000256" key="9">
    <source>
        <dbReference type="SAM" id="Phobius"/>
    </source>
</evidence>
<comment type="caution">
    <text evidence="12">The sequence shown here is derived from an EMBL/GenBank/DDBJ whole genome shotgun (WGS) entry which is preliminary data.</text>
</comment>
<dbReference type="InterPro" id="IPR058533">
    <property type="entry name" value="Cation_efflux_TM"/>
</dbReference>
<evidence type="ECO:0000256" key="7">
    <source>
        <dbReference type="ARBA" id="ARBA00023065"/>
    </source>
</evidence>
<reference evidence="12 13" key="1">
    <citation type="submission" date="2019-03" db="EMBL/GenBank/DDBJ databases">
        <title>Single cell metagenomics reveals metabolic interactions within the superorganism composed of flagellate Streblomastix strix and complex community of Bacteroidetes bacteria on its surface.</title>
        <authorList>
            <person name="Treitli S.C."/>
            <person name="Kolisko M."/>
            <person name="Husnik F."/>
            <person name="Keeling P."/>
            <person name="Hampl V."/>
        </authorList>
    </citation>
    <scope>NUCLEOTIDE SEQUENCE [LARGE SCALE GENOMIC DNA]</scope>
    <source>
        <strain evidence="12">St1</strain>
    </source>
</reference>
<feature type="transmembrane region" description="Helical" evidence="9">
    <location>
        <begin position="156"/>
        <end position="178"/>
    </location>
</feature>
<proteinExistence type="inferred from homology"/>
<feature type="transmembrane region" description="Helical" evidence="9">
    <location>
        <begin position="21"/>
        <end position="39"/>
    </location>
</feature>
<feature type="transmembrane region" description="Helical" evidence="9">
    <location>
        <begin position="124"/>
        <end position="144"/>
    </location>
</feature>
<dbReference type="Pfam" id="PF01545">
    <property type="entry name" value="Cation_efflux"/>
    <property type="match status" value="1"/>
</dbReference>
<comment type="similarity">
    <text evidence="2">Belongs to the cation diffusion facilitator (CDF) transporter (TC 2.A.4) family. SLC30A subfamily.</text>
</comment>
<evidence type="ECO:0000256" key="8">
    <source>
        <dbReference type="ARBA" id="ARBA00023136"/>
    </source>
</evidence>
<protein>
    <submittedName>
        <fullName evidence="12">Cobalt and zinc/H(+)-K(+) antiporter</fullName>
    </submittedName>
</protein>
<dbReference type="SUPFAM" id="SSF161111">
    <property type="entry name" value="Cation efflux protein transmembrane domain-like"/>
    <property type="match status" value="1"/>
</dbReference>
<feature type="transmembrane region" description="Helical" evidence="9">
    <location>
        <begin position="59"/>
        <end position="76"/>
    </location>
</feature>
<gene>
    <name evidence="12" type="ORF">EZS26_003660</name>
</gene>
<dbReference type="AlphaFoldDB" id="A0A5M8NV05"/>
<dbReference type="EMBL" id="SNRX01000121">
    <property type="protein sequence ID" value="KAA6300197.1"/>
    <property type="molecule type" value="Genomic_DNA"/>
</dbReference>
<feature type="domain" description="Cation efflux protein cytoplasmic" evidence="11">
    <location>
        <begin position="217"/>
        <end position="289"/>
    </location>
</feature>
<evidence type="ECO:0000256" key="3">
    <source>
        <dbReference type="ARBA" id="ARBA00022448"/>
    </source>
</evidence>
<keyword evidence="4 9" id="KW-0812">Transmembrane</keyword>
<dbReference type="InterPro" id="IPR036837">
    <property type="entry name" value="Cation_efflux_CTD_sf"/>
</dbReference>
<dbReference type="InterPro" id="IPR027469">
    <property type="entry name" value="Cation_efflux_TMD_sf"/>
</dbReference>
<comment type="subcellular location">
    <subcellularLocation>
        <location evidence="1">Membrane</location>
        <topology evidence="1">Multi-pass membrane protein</topology>
    </subcellularLocation>
</comment>
<evidence type="ECO:0000256" key="2">
    <source>
        <dbReference type="ARBA" id="ARBA00008873"/>
    </source>
</evidence>
<evidence type="ECO:0000256" key="1">
    <source>
        <dbReference type="ARBA" id="ARBA00004141"/>
    </source>
</evidence>
<evidence type="ECO:0000259" key="11">
    <source>
        <dbReference type="Pfam" id="PF16916"/>
    </source>
</evidence>
<feature type="transmembrane region" description="Helical" evidence="9">
    <location>
        <begin position="184"/>
        <end position="205"/>
    </location>
</feature>
<dbReference type="GO" id="GO:0005385">
    <property type="term" value="F:zinc ion transmembrane transporter activity"/>
    <property type="evidence" value="ECO:0007669"/>
    <property type="project" value="TreeGrafter"/>
</dbReference>
<keyword evidence="8 9" id="KW-0472">Membrane</keyword>
<accession>A0A5M8NV05</accession>
<name>A0A5M8NV05_9BACT</name>
<evidence type="ECO:0000256" key="6">
    <source>
        <dbReference type="ARBA" id="ARBA00022989"/>
    </source>
</evidence>
<dbReference type="GO" id="GO:0005886">
    <property type="term" value="C:plasma membrane"/>
    <property type="evidence" value="ECO:0007669"/>
    <property type="project" value="TreeGrafter"/>
</dbReference>
<feature type="transmembrane region" description="Helical" evidence="9">
    <location>
        <begin position="88"/>
        <end position="108"/>
    </location>
</feature>
<keyword evidence="5" id="KW-0864">Zinc transport</keyword>
<dbReference type="NCBIfam" id="TIGR01297">
    <property type="entry name" value="CDF"/>
    <property type="match status" value="1"/>
</dbReference>
<keyword evidence="7" id="KW-0406">Ion transport</keyword>
<evidence type="ECO:0000256" key="4">
    <source>
        <dbReference type="ARBA" id="ARBA00022692"/>
    </source>
</evidence>
<dbReference type="PANTHER" id="PTHR11562">
    <property type="entry name" value="CATION EFFLUX PROTEIN/ ZINC TRANSPORTER"/>
    <property type="match status" value="1"/>
</dbReference>
<evidence type="ECO:0000313" key="13">
    <source>
        <dbReference type="Proteomes" id="UP000324575"/>
    </source>
</evidence>
<evidence type="ECO:0000256" key="5">
    <source>
        <dbReference type="ARBA" id="ARBA00022906"/>
    </source>
</evidence>
<feature type="domain" description="Cation efflux protein transmembrane" evidence="10">
    <location>
        <begin position="23"/>
        <end position="210"/>
    </location>
</feature>
<evidence type="ECO:0000313" key="12">
    <source>
        <dbReference type="EMBL" id="KAA6300197.1"/>
    </source>
</evidence>
<dbReference type="Gene3D" id="1.20.1510.10">
    <property type="entry name" value="Cation efflux protein transmembrane domain"/>
    <property type="match status" value="1"/>
</dbReference>
<dbReference type="InterPro" id="IPR027470">
    <property type="entry name" value="Cation_efflux_CTD"/>
</dbReference>
<dbReference type="Pfam" id="PF16916">
    <property type="entry name" value="ZT_dimer"/>
    <property type="match status" value="1"/>
</dbReference>
<dbReference type="Proteomes" id="UP000324575">
    <property type="component" value="Unassembled WGS sequence"/>
</dbReference>
<keyword evidence="3" id="KW-0813">Transport</keyword>
<dbReference type="SUPFAM" id="SSF160240">
    <property type="entry name" value="Cation efflux protein cytoplasmic domain-like"/>
    <property type="match status" value="1"/>
</dbReference>
<dbReference type="PANTHER" id="PTHR11562:SF17">
    <property type="entry name" value="RE54080P-RELATED"/>
    <property type="match status" value="1"/>
</dbReference>
<sequence length="304" mass="33210">MAHFHEHHEHHHAPVSSLNKAFTVGISLNILFVLAEFLAGLHFNSLGLLSDAGHNLSDVASFVLAMLAFRLAKLPATERFTYGYKKSTVLVSLLNAVILLLAVGMILYESVEKLLTPQAVDGNAIAWVAGIGVFINGLTAWLFLKDKDKDLNAKGAYLHMLADALVSVGVVVSGIVIQNTGWSVIDPVIGLVIGFVIIYSTWGLLRDSVRLSLDGVPAEKDVKVIEQTIISVDGVENVHHLHIWAISTTETALTAHVILKDMQQMEDIKNAIKHQLFHVGIQHATIEFEHTESHCDAVDCNPLQ</sequence>
<keyword evidence="6 9" id="KW-1133">Transmembrane helix</keyword>
<dbReference type="InterPro" id="IPR002524">
    <property type="entry name" value="Cation_efflux"/>
</dbReference>
<evidence type="ECO:0000259" key="10">
    <source>
        <dbReference type="Pfam" id="PF01545"/>
    </source>
</evidence>
<organism evidence="12 13">
    <name type="scientific">Candidatus Ordinivivax streblomastigis</name>
    <dbReference type="NCBI Taxonomy" id="2540710"/>
    <lineage>
        <taxon>Bacteria</taxon>
        <taxon>Pseudomonadati</taxon>
        <taxon>Bacteroidota</taxon>
        <taxon>Bacteroidia</taxon>
        <taxon>Bacteroidales</taxon>
        <taxon>Candidatus Ordinivivax</taxon>
    </lineage>
</organism>
<dbReference type="InterPro" id="IPR050681">
    <property type="entry name" value="CDF/SLC30A"/>
</dbReference>
<keyword evidence="5" id="KW-0862">Zinc</keyword>